<feature type="domain" description="Zn(2)-C6 fungal-type" evidence="7">
    <location>
        <begin position="96"/>
        <end position="125"/>
    </location>
</feature>
<keyword evidence="3" id="KW-0805">Transcription regulation</keyword>
<dbReference type="GO" id="GO:0008270">
    <property type="term" value="F:zinc ion binding"/>
    <property type="evidence" value="ECO:0007669"/>
    <property type="project" value="InterPro"/>
</dbReference>
<keyword evidence="2" id="KW-0479">Metal-binding</keyword>
<dbReference type="CDD" id="cd12148">
    <property type="entry name" value="fungal_TF_MHR"/>
    <property type="match status" value="1"/>
</dbReference>
<dbReference type="Proteomes" id="UP000193986">
    <property type="component" value="Unassembled WGS sequence"/>
</dbReference>
<dbReference type="PROSITE" id="PS00463">
    <property type="entry name" value="ZN2_CY6_FUNGAL_1"/>
    <property type="match status" value="1"/>
</dbReference>
<comment type="subcellular location">
    <subcellularLocation>
        <location evidence="1">Nucleus</location>
    </subcellularLocation>
</comment>
<feature type="compositionally biased region" description="Basic and acidic residues" evidence="6">
    <location>
        <begin position="146"/>
        <end position="174"/>
    </location>
</feature>
<feature type="compositionally biased region" description="Basic and acidic residues" evidence="6">
    <location>
        <begin position="35"/>
        <end position="50"/>
    </location>
</feature>
<feature type="region of interest" description="Disordered" evidence="6">
    <location>
        <begin position="1"/>
        <end position="95"/>
    </location>
</feature>
<feature type="compositionally biased region" description="Basic and acidic residues" evidence="6">
    <location>
        <begin position="65"/>
        <end position="85"/>
    </location>
</feature>
<evidence type="ECO:0000256" key="1">
    <source>
        <dbReference type="ARBA" id="ARBA00004123"/>
    </source>
</evidence>
<dbReference type="Pfam" id="PF00172">
    <property type="entry name" value="Zn_clus"/>
    <property type="match status" value="1"/>
</dbReference>
<sequence length="810" mass="89370">MTLQEPMLPTTGRPFFSSFPSPTPHPTPQPYPSPHRAEFSPHNNTFEHARPPLRTAMSSSSGIMARDEGGSPTKDNDLDRDELTTKGRKRKRLAKACSACHKNKRRCDGFAPCSNCEFSSRPCLYLNAQGEPIPPPRSRELSQVQSKKDDKGRRRSSGDLKDDDTDPRANPEHRTDVLKLAARDPSIGAELIELFFRHVHPFSAMFHPATFHHRLFLDQVPQMLIDIISALASRYCDSPAFLSVVPPMTPPFARGEAYAERAAEVVQWVIKEDRGVPKGSWEETELAQTLVLLGVYYSTGHRQREIGIYFLDIAATILHPAPSATLPPPSSHLALSTAEYLTLMEIRHRTFWALILLDLSFVPPGRSRRIAEAEMYNIPLPGSEVLWNRRGGSSSTGREGGRRDGLVVGTGNWTGEDGQVGELGHVMRILAIYTDIRLATASSPSRLSINHHEHALKSWAMTLPPHLRFGETTLNLAVSRLASPVASTVLAGWMYAYMHILAECGMFHLQASADRGAGQRQSQVVDNLVVLLDALGEAGRANPQIQIPLSLITNWLSSNQVPQLEVKVDTWWNELCLRWGIERLPISPSTVIPLHHRSSLGLYHPTNTTQASPIPGPDSASTSSTLTLPTPNMRYPYPQLPPLRPRAASTSVAITKRSPSPVSKYRHLPSMSALTDPKDAVGTKIELPPLDLGSRYKPMGTFFEDRFSSGGRPRALTGTSMASDLVSPRRRDLGSYSASNRDSRPLSPLSKPWDRIDERASPRQAEVEKVTRHSRDEDGEGAVNRGMTGIEALANAAEVRDRERSGSGSA</sequence>
<gene>
    <name evidence="8" type="ORF">BCR39DRAFT_187902</name>
</gene>
<dbReference type="InterPro" id="IPR050815">
    <property type="entry name" value="TF_fung"/>
</dbReference>
<evidence type="ECO:0000256" key="2">
    <source>
        <dbReference type="ARBA" id="ARBA00022723"/>
    </source>
</evidence>
<dbReference type="AlphaFoldDB" id="A0A1Y2B2V7"/>
<dbReference type="InterPro" id="IPR001138">
    <property type="entry name" value="Zn2Cys6_DnaBD"/>
</dbReference>
<feature type="region of interest" description="Disordered" evidence="6">
    <location>
        <begin position="605"/>
        <end position="631"/>
    </location>
</feature>
<dbReference type="InParanoid" id="A0A1Y2B2V7"/>
<dbReference type="GO" id="GO:0005634">
    <property type="term" value="C:nucleus"/>
    <property type="evidence" value="ECO:0007669"/>
    <property type="project" value="UniProtKB-SubCell"/>
</dbReference>
<dbReference type="InterPro" id="IPR036864">
    <property type="entry name" value="Zn2-C6_fun-type_DNA-bd_sf"/>
</dbReference>
<reference evidence="8 9" key="1">
    <citation type="submission" date="2016-07" db="EMBL/GenBank/DDBJ databases">
        <title>Pervasive Adenine N6-methylation of Active Genes in Fungi.</title>
        <authorList>
            <consortium name="DOE Joint Genome Institute"/>
            <person name="Mondo S.J."/>
            <person name="Dannebaum R.O."/>
            <person name="Kuo R.C."/>
            <person name="Labutti K."/>
            <person name="Haridas S."/>
            <person name="Kuo A."/>
            <person name="Salamov A."/>
            <person name="Ahrendt S.R."/>
            <person name="Lipzen A."/>
            <person name="Sullivan W."/>
            <person name="Andreopoulos W.B."/>
            <person name="Clum A."/>
            <person name="Lindquist E."/>
            <person name="Daum C."/>
            <person name="Ramamoorthy G.K."/>
            <person name="Gryganskyi A."/>
            <person name="Culley D."/>
            <person name="Magnuson J.K."/>
            <person name="James T.Y."/>
            <person name="O'Malley M.A."/>
            <person name="Stajich J.E."/>
            <person name="Spatafora J.W."/>
            <person name="Visel A."/>
            <person name="Grigoriev I.V."/>
        </authorList>
    </citation>
    <scope>NUCLEOTIDE SEQUENCE [LARGE SCALE GENOMIC DNA]</scope>
    <source>
        <strain evidence="8 9">68-887.2</strain>
    </source>
</reference>
<protein>
    <recommendedName>
        <fullName evidence="7">Zn(2)-C6 fungal-type domain-containing protein</fullName>
    </recommendedName>
</protein>
<dbReference type="SMART" id="SM00066">
    <property type="entry name" value="GAL4"/>
    <property type="match status" value="1"/>
</dbReference>
<accession>A0A1Y2B2V7</accession>
<dbReference type="GO" id="GO:0000981">
    <property type="term" value="F:DNA-binding transcription factor activity, RNA polymerase II-specific"/>
    <property type="evidence" value="ECO:0007669"/>
    <property type="project" value="InterPro"/>
</dbReference>
<organism evidence="8 9">
    <name type="scientific">Naematelia encephala</name>
    <dbReference type="NCBI Taxonomy" id="71784"/>
    <lineage>
        <taxon>Eukaryota</taxon>
        <taxon>Fungi</taxon>
        <taxon>Dikarya</taxon>
        <taxon>Basidiomycota</taxon>
        <taxon>Agaricomycotina</taxon>
        <taxon>Tremellomycetes</taxon>
        <taxon>Tremellales</taxon>
        <taxon>Naemateliaceae</taxon>
        <taxon>Naematelia</taxon>
    </lineage>
</organism>
<feature type="compositionally biased region" description="Low complexity" evidence="6">
    <location>
        <begin position="619"/>
        <end position="631"/>
    </location>
</feature>
<dbReference type="CDD" id="cd00067">
    <property type="entry name" value="GAL4"/>
    <property type="match status" value="1"/>
</dbReference>
<feature type="compositionally biased region" description="Pro residues" evidence="6">
    <location>
        <begin position="21"/>
        <end position="33"/>
    </location>
</feature>
<evidence type="ECO:0000256" key="5">
    <source>
        <dbReference type="ARBA" id="ARBA00023242"/>
    </source>
</evidence>
<feature type="region of interest" description="Disordered" evidence="6">
    <location>
        <begin position="708"/>
        <end position="810"/>
    </location>
</feature>
<feature type="region of interest" description="Disordered" evidence="6">
    <location>
        <begin position="129"/>
        <end position="174"/>
    </location>
</feature>
<dbReference type="EMBL" id="MCFC01000029">
    <property type="protein sequence ID" value="ORY28827.1"/>
    <property type="molecule type" value="Genomic_DNA"/>
</dbReference>
<evidence type="ECO:0000256" key="3">
    <source>
        <dbReference type="ARBA" id="ARBA00023015"/>
    </source>
</evidence>
<feature type="compositionally biased region" description="Basic and acidic residues" evidence="6">
    <location>
        <begin position="798"/>
        <end position="810"/>
    </location>
</feature>
<evidence type="ECO:0000259" key="7">
    <source>
        <dbReference type="PROSITE" id="PS50048"/>
    </source>
</evidence>
<dbReference type="OrthoDB" id="42561at2759"/>
<evidence type="ECO:0000256" key="6">
    <source>
        <dbReference type="SAM" id="MobiDB-lite"/>
    </source>
</evidence>
<name>A0A1Y2B2V7_9TREE</name>
<comment type="caution">
    <text evidence="8">The sequence shown here is derived from an EMBL/GenBank/DDBJ whole genome shotgun (WGS) entry which is preliminary data.</text>
</comment>
<evidence type="ECO:0000313" key="9">
    <source>
        <dbReference type="Proteomes" id="UP000193986"/>
    </source>
</evidence>
<keyword evidence="5" id="KW-0539">Nucleus</keyword>
<dbReference type="PANTHER" id="PTHR47338:SF5">
    <property type="entry name" value="ZN(II)2CYS6 TRANSCRIPTION FACTOR (EUROFUNG)"/>
    <property type="match status" value="1"/>
</dbReference>
<evidence type="ECO:0000256" key="4">
    <source>
        <dbReference type="ARBA" id="ARBA00023163"/>
    </source>
</evidence>
<keyword evidence="4" id="KW-0804">Transcription</keyword>
<feature type="compositionally biased region" description="Basic and acidic residues" evidence="6">
    <location>
        <begin position="752"/>
        <end position="776"/>
    </location>
</feature>
<feature type="region of interest" description="Disordered" evidence="6">
    <location>
        <begin position="389"/>
        <end position="409"/>
    </location>
</feature>
<dbReference type="PROSITE" id="PS50048">
    <property type="entry name" value="ZN2_CY6_FUNGAL_2"/>
    <property type="match status" value="1"/>
</dbReference>
<evidence type="ECO:0000313" key="8">
    <source>
        <dbReference type="EMBL" id="ORY28827.1"/>
    </source>
</evidence>
<dbReference type="PANTHER" id="PTHR47338">
    <property type="entry name" value="ZN(II)2CYS6 TRANSCRIPTION FACTOR (EUROFUNG)-RELATED"/>
    <property type="match status" value="1"/>
</dbReference>
<dbReference type="SUPFAM" id="SSF57701">
    <property type="entry name" value="Zn2/Cys6 DNA-binding domain"/>
    <property type="match status" value="1"/>
</dbReference>
<feature type="compositionally biased region" description="Low complexity" evidence="6">
    <location>
        <begin position="9"/>
        <end position="20"/>
    </location>
</feature>
<dbReference type="Gene3D" id="4.10.240.10">
    <property type="entry name" value="Zn(2)-C6 fungal-type DNA-binding domain"/>
    <property type="match status" value="1"/>
</dbReference>
<proteinExistence type="predicted"/>
<keyword evidence="9" id="KW-1185">Reference proteome</keyword>
<dbReference type="STRING" id="71784.A0A1Y2B2V7"/>